<feature type="region of interest" description="Disordered" evidence="1">
    <location>
        <begin position="165"/>
        <end position="199"/>
    </location>
</feature>
<sequence>MPLRHRSRARSLETTDEPLLYGAERSLKGGEGKMTQRREHGRLGIKAKTQVANAARPSASRTISRPPPRAHARSRNTHGRPAPLSVCFTARCPLEHRRTHERRDVAHIAARSARLDGYSRAAYSRYTIRRPRQRPLISFAPRGTSHSHTPFPVFARTPLCDSWFSTHDSPRPPKEAERRSRPRRRHRSRISRCTDAGRR</sequence>
<dbReference type="Proteomes" id="UP001430953">
    <property type="component" value="Unassembled WGS sequence"/>
</dbReference>
<comment type="caution">
    <text evidence="2">The sequence shown here is derived from an EMBL/GenBank/DDBJ whole genome shotgun (WGS) entry which is preliminary data.</text>
</comment>
<feature type="compositionally biased region" description="Basic residues" evidence="1">
    <location>
        <begin position="68"/>
        <end position="78"/>
    </location>
</feature>
<reference evidence="2 3" key="1">
    <citation type="submission" date="2023-03" db="EMBL/GenBank/DDBJ databases">
        <title>High recombination rates correlate with genetic variation in Cardiocondyla obscurior ants.</title>
        <authorList>
            <person name="Errbii M."/>
        </authorList>
    </citation>
    <scope>NUCLEOTIDE SEQUENCE [LARGE SCALE GENOMIC DNA]</scope>
    <source>
        <strain evidence="2">Alpha-2009</strain>
        <tissue evidence="2">Whole body</tissue>
    </source>
</reference>
<dbReference type="EMBL" id="JADYXP020000003">
    <property type="protein sequence ID" value="KAL0127850.1"/>
    <property type="molecule type" value="Genomic_DNA"/>
</dbReference>
<feature type="compositionally biased region" description="Basic residues" evidence="1">
    <location>
        <begin position="180"/>
        <end position="190"/>
    </location>
</feature>
<evidence type="ECO:0000313" key="3">
    <source>
        <dbReference type="Proteomes" id="UP001430953"/>
    </source>
</evidence>
<protein>
    <submittedName>
        <fullName evidence="2">Uncharacterized protein</fullName>
    </submittedName>
</protein>
<dbReference type="AlphaFoldDB" id="A0AAW2GJJ7"/>
<feature type="compositionally biased region" description="Basic and acidic residues" evidence="1">
    <location>
        <begin position="168"/>
        <end position="179"/>
    </location>
</feature>
<name>A0AAW2GJJ7_9HYME</name>
<keyword evidence="3" id="KW-1185">Reference proteome</keyword>
<accession>A0AAW2GJJ7</accession>
<proteinExistence type="predicted"/>
<feature type="compositionally biased region" description="Basic and acidic residues" evidence="1">
    <location>
        <begin position="25"/>
        <end position="42"/>
    </location>
</feature>
<evidence type="ECO:0000256" key="1">
    <source>
        <dbReference type="SAM" id="MobiDB-lite"/>
    </source>
</evidence>
<evidence type="ECO:0000313" key="2">
    <source>
        <dbReference type="EMBL" id="KAL0127850.1"/>
    </source>
</evidence>
<organism evidence="2 3">
    <name type="scientific">Cardiocondyla obscurior</name>
    <dbReference type="NCBI Taxonomy" id="286306"/>
    <lineage>
        <taxon>Eukaryota</taxon>
        <taxon>Metazoa</taxon>
        <taxon>Ecdysozoa</taxon>
        <taxon>Arthropoda</taxon>
        <taxon>Hexapoda</taxon>
        <taxon>Insecta</taxon>
        <taxon>Pterygota</taxon>
        <taxon>Neoptera</taxon>
        <taxon>Endopterygota</taxon>
        <taxon>Hymenoptera</taxon>
        <taxon>Apocrita</taxon>
        <taxon>Aculeata</taxon>
        <taxon>Formicoidea</taxon>
        <taxon>Formicidae</taxon>
        <taxon>Myrmicinae</taxon>
        <taxon>Cardiocondyla</taxon>
    </lineage>
</organism>
<gene>
    <name evidence="2" type="ORF">PUN28_003238</name>
</gene>
<feature type="region of interest" description="Disordered" evidence="1">
    <location>
        <begin position="1"/>
        <end position="82"/>
    </location>
</feature>